<keyword evidence="2" id="KW-0238">DNA-binding</keyword>
<evidence type="ECO:0000313" key="6">
    <source>
        <dbReference type="EMBL" id="NOU66078.1"/>
    </source>
</evidence>
<dbReference type="PANTHER" id="PTHR43280">
    <property type="entry name" value="ARAC-FAMILY TRANSCRIPTIONAL REGULATOR"/>
    <property type="match status" value="1"/>
</dbReference>
<name>A0ABX1XC93_9BACL</name>
<comment type="caution">
    <text evidence="6">The sequence shown here is derived from an EMBL/GenBank/DDBJ whole genome shotgun (WGS) entry which is preliminary data.</text>
</comment>
<protein>
    <submittedName>
        <fullName evidence="6">Helix-turn-helix domain-containing protein</fullName>
    </submittedName>
</protein>
<dbReference type="EMBL" id="WHNY01000060">
    <property type="protein sequence ID" value="NOU66078.1"/>
    <property type="molecule type" value="Genomic_DNA"/>
</dbReference>
<evidence type="ECO:0000259" key="5">
    <source>
        <dbReference type="PROSITE" id="PS01124"/>
    </source>
</evidence>
<keyword evidence="3" id="KW-0804">Transcription</keyword>
<keyword evidence="1" id="KW-0805">Transcription regulation</keyword>
<dbReference type="Gene3D" id="1.10.10.60">
    <property type="entry name" value="Homeodomain-like"/>
    <property type="match status" value="2"/>
</dbReference>
<keyword evidence="4" id="KW-0472">Membrane</keyword>
<proteinExistence type="predicted"/>
<dbReference type="PANTHER" id="PTHR43280:SF28">
    <property type="entry name" value="HTH-TYPE TRANSCRIPTIONAL ACTIVATOR RHAS"/>
    <property type="match status" value="1"/>
</dbReference>
<keyword evidence="7" id="KW-1185">Reference proteome</keyword>
<evidence type="ECO:0000313" key="7">
    <source>
        <dbReference type="Proteomes" id="UP000653578"/>
    </source>
</evidence>
<feature type="domain" description="HTH araC/xylS-type" evidence="5">
    <location>
        <begin position="671"/>
        <end position="770"/>
    </location>
</feature>
<accession>A0ABX1XC93</accession>
<dbReference type="SUPFAM" id="SSF46689">
    <property type="entry name" value="Homeodomain-like"/>
    <property type="match status" value="1"/>
</dbReference>
<evidence type="ECO:0000256" key="1">
    <source>
        <dbReference type="ARBA" id="ARBA00023015"/>
    </source>
</evidence>
<dbReference type="Pfam" id="PF12833">
    <property type="entry name" value="HTH_18"/>
    <property type="match status" value="1"/>
</dbReference>
<sequence length="776" mass="89768">MNIIMSLRSKKYFLSLLYTISTFFVVVSILLSLFLYFSFKSFGIDLINRSSQKLLSQISNNVDFIDSYVKNNNAALFSNLNATQLMYDDNINIYDTLRNINSLNNFVKSTPFIYSVYAYNGNLNRFYVAGSENNILDSDTFYDKEMIKLFESHGDESSNLPIARRLQLPHTSSSAYMDVYTYFISEARSNHSVKNGLVLNVNIDWIFNKLIKNQNDTASTVMLLNPEGVVVGHSKSKLFLNNLSEQSYVKKIMSYSQASGYFVDVLDGEKSVVVYSTIANLNWKIINVIPYRTIAQSIDKVKSITLTICLLIFAAGLALSYVISRRLYLPVGILRQKVESLLNKHSSPVELTNEFQYIENNISNVMDLLLSLSKFKNSNLNLLKQELLQSILNGKTPVVNRLKELNVRFAPQSQFIVVLFKIDFFEDFQINRSEEERALLRFALTNISNEIFAEHFHCESLDSGADHTISIISTDRDPNALHAELKILIRKIMDVNQSYFNISVSSFISEHCDSLTEIHDRYKKAQSYSLSRIRFGHSCIISHRDLLSNETEKVDISDHRISELLEALKNVRKDQVEKIFADIIQKLFLYDYNNIMFTLSHVTSSIFITLNHIERNSTVKFEIDYKSFHETIMKLETLEQIREAFFTFFDYIVTTLNTHKDKDKRYHEMIGTVTLYIQNHYMDKNLFQNAIADMLKISPVTLGKAFREITGETLVDYIKDVRLSKAKEYLRDTNYSIDEIIEEIGWGNKKYFSTIFKQNFGVTPMEYRFKSSQDKM</sequence>
<keyword evidence="4" id="KW-0812">Transmembrane</keyword>
<feature type="transmembrane region" description="Helical" evidence="4">
    <location>
        <begin position="12"/>
        <end position="39"/>
    </location>
</feature>
<evidence type="ECO:0000256" key="3">
    <source>
        <dbReference type="ARBA" id="ARBA00023163"/>
    </source>
</evidence>
<dbReference type="InterPro" id="IPR018060">
    <property type="entry name" value="HTH_AraC"/>
</dbReference>
<evidence type="ECO:0000256" key="4">
    <source>
        <dbReference type="SAM" id="Phobius"/>
    </source>
</evidence>
<dbReference type="PRINTS" id="PR00032">
    <property type="entry name" value="HTHARAC"/>
</dbReference>
<evidence type="ECO:0000256" key="2">
    <source>
        <dbReference type="ARBA" id="ARBA00023125"/>
    </source>
</evidence>
<dbReference type="SMART" id="SM00342">
    <property type="entry name" value="HTH_ARAC"/>
    <property type="match status" value="1"/>
</dbReference>
<keyword evidence="4" id="KW-1133">Transmembrane helix</keyword>
<organism evidence="6 7">
    <name type="scientific">Paenibacillus plantarum</name>
    <dbReference type="NCBI Taxonomy" id="2654975"/>
    <lineage>
        <taxon>Bacteria</taxon>
        <taxon>Bacillati</taxon>
        <taxon>Bacillota</taxon>
        <taxon>Bacilli</taxon>
        <taxon>Bacillales</taxon>
        <taxon>Paenibacillaceae</taxon>
        <taxon>Paenibacillus</taxon>
    </lineage>
</organism>
<dbReference type="PROSITE" id="PS01124">
    <property type="entry name" value="HTH_ARAC_FAMILY_2"/>
    <property type="match status" value="1"/>
</dbReference>
<reference evidence="6 7" key="1">
    <citation type="submission" date="2019-10" db="EMBL/GenBank/DDBJ databases">
        <title>Description of Paenibacillus humi sp. nov.</title>
        <authorList>
            <person name="Carlier A."/>
            <person name="Qi S."/>
        </authorList>
    </citation>
    <scope>NUCLEOTIDE SEQUENCE [LARGE SCALE GENOMIC DNA]</scope>
    <source>
        <strain evidence="6 7">LMG 31461</strain>
    </source>
</reference>
<dbReference type="InterPro" id="IPR020449">
    <property type="entry name" value="Tscrpt_reg_AraC-type_HTH"/>
</dbReference>
<gene>
    <name evidence="6" type="ORF">GC096_18745</name>
</gene>
<dbReference type="Gene3D" id="3.30.450.20">
    <property type="entry name" value="PAS domain"/>
    <property type="match status" value="1"/>
</dbReference>
<dbReference type="RefSeq" id="WP_171632327.1">
    <property type="nucleotide sequence ID" value="NZ_WHNY01000060.1"/>
</dbReference>
<dbReference type="Proteomes" id="UP000653578">
    <property type="component" value="Unassembled WGS sequence"/>
</dbReference>
<dbReference type="InterPro" id="IPR009057">
    <property type="entry name" value="Homeodomain-like_sf"/>
</dbReference>